<keyword evidence="6" id="KW-0131">Cell cycle</keyword>
<dbReference type="Gene3D" id="1.20.1410.10">
    <property type="entry name" value="I/LWEQ domain"/>
    <property type="match status" value="1"/>
</dbReference>
<feature type="domain" description="Cyclin-D1-binding protein 1-like N-terminal" evidence="8">
    <location>
        <begin position="42"/>
        <end position="185"/>
    </location>
</feature>
<dbReference type="AlphaFoldDB" id="A0A2C9ULN8"/>
<evidence type="ECO:0000256" key="3">
    <source>
        <dbReference type="ARBA" id="ARBA00008940"/>
    </source>
</evidence>
<protein>
    <submittedName>
        <fullName evidence="10">Uncharacterized protein</fullName>
    </submittedName>
</protein>
<comment type="subcellular location">
    <subcellularLocation>
        <location evidence="2">Cytoplasm</location>
    </subcellularLocation>
    <subcellularLocation>
        <location evidence="1">Nucleus</location>
    </subcellularLocation>
</comment>
<feature type="region of interest" description="Disordered" evidence="7">
    <location>
        <begin position="187"/>
        <end position="218"/>
    </location>
</feature>
<dbReference type="OrthoDB" id="41588at2759"/>
<proteinExistence type="inferred from homology"/>
<dbReference type="EMBL" id="CM004400">
    <property type="protein sequence ID" value="OAY31405.1"/>
    <property type="molecule type" value="Genomic_DNA"/>
</dbReference>
<evidence type="ECO:0000256" key="6">
    <source>
        <dbReference type="ARBA" id="ARBA00023306"/>
    </source>
</evidence>
<comment type="caution">
    <text evidence="10">The sequence shown here is derived from an EMBL/GenBank/DDBJ whole genome shotgun (WGS) entry which is preliminary data.</text>
</comment>
<gene>
    <name evidence="10" type="ORF">MANES_14G109600v8</name>
</gene>
<evidence type="ECO:0000256" key="7">
    <source>
        <dbReference type="SAM" id="MobiDB-lite"/>
    </source>
</evidence>
<dbReference type="InterPro" id="IPR026907">
    <property type="entry name" value="GCIP-like"/>
</dbReference>
<evidence type="ECO:0000256" key="4">
    <source>
        <dbReference type="ARBA" id="ARBA00022490"/>
    </source>
</evidence>
<reference evidence="11" key="1">
    <citation type="journal article" date="2016" name="Nat. Biotechnol.">
        <title>Sequencing wild and cultivated cassava and related species reveals extensive interspecific hybridization and genetic diversity.</title>
        <authorList>
            <person name="Bredeson J.V."/>
            <person name="Lyons J.B."/>
            <person name="Prochnik S.E."/>
            <person name="Wu G.A."/>
            <person name="Ha C.M."/>
            <person name="Edsinger-Gonzales E."/>
            <person name="Grimwood J."/>
            <person name="Schmutz J."/>
            <person name="Rabbi I.Y."/>
            <person name="Egesi C."/>
            <person name="Nauluvula P."/>
            <person name="Lebot V."/>
            <person name="Ndunguru J."/>
            <person name="Mkamilo G."/>
            <person name="Bart R.S."/>
            <person name="Setter T.L."/>
            <person name="Gleadow R.M."/>
            <person name="Kulakow P."/>
            <person name="Ferguson M.E."/>
            <person name="Rounsley S."/>
            <person name="Rokhsar D.S."/>
        </authorList>
    </citation>
    <scope>NUCLEOTIDE SEQUENCE [LARGE SCALE GENOMIC DNA]</scope>
    <source>
        <strain evidence="11">cv. AM560-2</strain>
    </source>
</reference>
<evidence type="ECO:0000256" key="2">
    <source>
        <dbReference type="ARBA" id="ARBA00004496"/>
    </source>
</evidence>
<dbReference type="Gramene" id="Manes.14G109600.1.v8.1">
    <property type="protein sequence ID" value="Manes.14G109600.1.v8.1.CDS"/>
    <property type="gene ID" value="Manes.14G109600.v8.1"/>
</dbReference>
<dbReference type="GO" id="GO:0005737">
    <property type="term" value="C:cytoplasm"/>
    <property type="evidence" value="ECO:0007669"/>
    <property type="project" value="UniProtKB-SubCell"/>
</dbReference>
<dbReference type="InterPro" id="IPR049318">
    <property type="entry name" value="GCIP_C"/>
</dbReference>
<keyword evidence="4" id="KW-0963">Cytoplasm</keyword>
<dbReference type="PANTHER" id="PTHR15492:SF1">
    <property type="entry name" value="CYCLIN-D1-BINDING PROTEIN 1"/>
    <property type="match status" value="1"/>
</dbReference>
<evidence type="ECO:0000256" key="1">
    <source>
        <dbReference type="ARBA" id="ARBA00004123"/>
    </source>
</evidence>
<feature type="domain" description="Cyclin-D1-binding protein 1-like C-terminal" evidence="9">
    <location>
        <begin position="209"/>
        <end position="314"/>
    </location>
</feature>
<organism evidence="10 11">
    <name type="scientific">Manihot esculenta</name>
    <name type="common">Cassava</name>
    <name type="synonym">Jatropha manihot</name>
    <dbReference type="NCBI Taxonomy" id="3983"/>
    <lineage>
        <taxon>Eukaryota</taxon>
        <taxon>Viridiplantae</taxon>
        <taxon>Streptophyta</taxon>
        <taxon>Embryophyta</taxon>
        <taxon>Tracheophyta</taxon>
        <taxon>Spermatophyta</taxon>
        <taxon>Magnoliopsida</taxon>
        <taxon>eudicotyledons</taxon>
        <taxon>Gunneridae</taxon>
        <taxon>Pentapetalae</taxon>
        <taxon>rosids</taxon>
        <taxon>fabids</taxon>
        <taxon>Malpighiales</taxon>
        <taxon>Euphorbiaceae</taxon>
        <taxon>Crotonoideae</taxon>
        <taxon>Manihoteae</taxon>
        <taxon>Manihot</taxon>
    </lineage>
</organism>
<dbReference type="STRING" id="3983.A0A2C9ULN8"/>
<sequence>MGKADKERLNQTLNSHLNTIHETFQLLDKAPAASLDKVSWVDVVKMGDQVSKQATIVGMLWTGEKPELKAVEENMATYFNTLQGFLLLSHGSRVGAGPTLSSCIHASVKQVVDCSFKLMMETVASYGSRNKDLKLEVTQLVGPVWEACSSLKKTPATNITAIGRAMTQVAVSVKDVLRELKELKPASTSLTDEASDDGVPTAASGVQDDDNLSLDELGNDLSPEEMKVAQSAIRVVFETTVVIKELIRTITGMLKQEKPDDGGSFVDSLEKLLNLCRGISVHIDELGACLYPPQEVIAIKAALEGLSHIISEMLAVVESFKTSSATFSQACSGLRSSITQMESELENSCTTDIEAKMHNVTVSDYREGEVMGADP</sequence>
<dbReference type="Proteomes" id="UP000091857">
    <property type="component" value="Chromosome 14"/>
</dbReference>
<name>A0A2C9ULN8_MANES</name>
<keyword evidence="11" id="KW-1185">Reference proteome</keyword>
<dbReference type="GO" id="GO:0005634">
    <property type="term" value="C:nucleus"/>
    <property type="evidence" value="ECO:0000318"/>
    <property type="project" value="GO_Central"/>
</dbReference>
<evidence type="ECO:0000313" key="11">
    <source>
        <dbReference type="Proteomes" id="UP000091857"/>
    </source>
</evidence>
<evidence type="ECO:0000256" key="5">
    <source>
        <dbReference type="ARBA" id="ARBA00023242"/>
    </source>
</evidence>
<evidence type="ECO:0000259" key="9">
    <source>
        <dbReference type="Pfam" id="PF20936"/>
    </source>
</evidence>
<evidence type="ECO:0000259" key="8">
    <source>
        <dbReference type="Pfam" id="PF13324"/>
    </source>
</evidence>
<evidence type="ECO:0000313" key="10">
    <source>
        <dbReference type="EMBL" id="OAY31405.1"/>
    </source>
</evidence>
<dbReference type="Pfam" id="PF20936">
    <property type="entry name" value="GCIP_C"/>
    <property type="match status" value="1"/>
</dbReference>
<keyword evidence="5" id="KW-0539">Nucleus</keyword>
<dbReference type="Pfam" id="PF13324">
    <property type="entry name" value="GCIP_N"/>
    <property type="match status" value="1"/>
</dbReference>
<accession>A0A2C9ULN8</accession>
<dbReference type="PANTHER" id="PTHR15492">
    <property type="entry name" value="CYCLIN D1-BINDING PROTEIN 1"/>
    <property type="match status" value="1"/>
</dbReference>
<comment type="similarity">
    <text evidence="3">Belongs to the CCNDBP1 family.</text>
</comment>
<dbReference type="InterPro" id="IPR049317">
    <property type="entry name" value="GCIP-like_N"/>
</dbReference>